<dbReference type="InterPro" id="IPR004474">
    <property type="entry name" value="LytR_CpsA_psr"/>
</dbReference>
<evidence type="ECO:0000313" key="4">
    <source>
        <dbReference type="EMBL" id="EIM56809.1"/>
    </source>
</evidence>
<sequence>MKRRKKKGSVALAVFVVTILVAIAVGGFLMVSGTLNQINRTSTAPGNVIAASAETFDRNSSNEDTIDADDVNLNGDQIRMMEDDDVKNILLIGQDRREGEERQRSDSMILCSINTKTKKIVLTSFMRDLYVQIPGYSNNRINSVYMFGGMKLLDKVIENNFGIKIDGNVEVDFDGFINALTVVGNLDVALTAEEAWYLNGGNWSDQGTDSTGWNLHEGVNALTPDQALAYTRIRYIGNGDWERTERQRRIVTAAFDKMMNTGNVATMLKLAREVMPYFTTDMTSADILSYIKTIAVNRITHISGERIPVEGYYKAETVDGMDVLIPDLAVNSQLLQSYIYGSVIKKQGGNAGAGNAPALEAESQNTGEGTSEDVSVGTDDAAYSGDGDYYGDNGDYSDYSTDDGSNYDYGETDYSWIVDLDNDGYDDNTGYYYWGG</sequence>
<protein>
    <submittedName>
        <fullName evidence="4">Cell envelope-related function transcriptional attenuator common domain</fullName>
    </submittedName>
</protein>
<name>I5ASN6_EUBC6</name>
<dbReference type="PANTHER" id="PTHR33392">
    <property type="entry name" value="POLYISOPRENYL-TEICHOIC ACID--PEPTIDOGLYCAN TEICHOIC ACID TRANSFERASE TAGU"/>
    <property type="match status" value="1"/>
</dbReference>
<dbReference type="NCBIfam" id="TIGR00350">
    <property type="entry name" value="lytR_cpsA_psr"/>
    <property type="match status" value="1"/>
</dbReference>
<dbReference type="AlphaFoldDB" id="I5ASN6"/>
<dbReference type="EMBL" id="CM001487">
    <property type="protein sequence ID" value="EIM56809.1"/>
    <property type="molecule type" value="Genomic_DNA"/>
</dbReference>
<comment type="similarity">
    <text evidence="1">Belongs to the LytR/CpsA/Psr (LCP) family.</text>
</comment>
<evidence type="ECO:0000256" key="1">
    <source>
        <dbReference type="ARBA" id="ARBA00006068"/>
    </source>
</evidence>
<dbReference type="eggNOG" id="COG1316">
    <property type="taxonomic scope" value="Bacteria"/>
</dbReference>
<feature type="compositionally biased region" description="Low complexity" evidence="2">
    <location>
        <begin position="377"/>
        <end position="404"/>
    </location>
</feature>
<dbReference type="InterPro" id="IPR050922">
    <property type="entry name" value="LytR/CpsA/Psr_CW_biosynth"/>
</dbReference>
<reference evidence="4 5" key="1">
    <citation type="submission" date="2010-08" db="EMBL/GenBank/DDBJ databases">
        <authorList>
            <consortium name="US DOE Joint Genome Institute (JGI-PGF)"/>
            <person name="Lucas S."/>
            <person name="Copeland A."/>
            <person name="Lapidus A."/>
            <person name="Cheng J.-F."/>
            <person name="Bruce D."/>
            <person name="Goodwin L."/>
            <person name="Pitluck S."/>
            <person name="Land M.L."/>
            <person name="Hauser L."/>
            <person name="Chang Y.-J."/>
            <person name="Anderson I.J."/>
            <person name="Johnson E."/>
            <person name="Mulhopadhyay B."/>
            <person name="Kyrpides N."/>
            <person name="Woyke T.J."/>
        </authorList>
    </citation>
    <scope>NUCLEOTIDE SEQUENCE [LARGE SCALE GENOMIC DNA]</scope>
    <source>
        <strain evidence="4 5">6</strain>
    </source>
</reference>
<reference evidence="4 5" key="2">
    <citation type="submission" date="2012-02" db="EMBL/GenBank/DDBJ databases">
        <title>Improved High-Quality Draft sequence of Eubacterium cellulosolvens 6.</title>
        <authorList>
            <consortium name="US DOE Joint Genome Institute"/>
            <person name="Lucas S."/>
            <person name="Han J."/>
            <person name="Lapidus A."/>
            <person name="Cheng J.-F."/>
            <person name="Goodwin L."/>
            <person name="Pitluck S."/>
            <person name="Peters L."/>
            <person name="Mikhailova N."/>
            <person name="Gu W."/>
            <person name="Detter J.C."/>
            <person name="Han C."/>
            <person name="Tapia R."/>
            <person name="Land M."/>
            <person name="Hauser L."/>
            <person name="Kyrpides N."/>
            <person name="Ivanova N."/>
            <person name="Pagani I."/>
            <person name="Johnson E."/>
            <person name="Mukhopadhyay B."/>
            <person name="Anderson I."/>
            <person name="Woyke T."/>
        </authorList>
    </citation>
    <scope>NUCLEOTIDE SEQUENCE [LARGE SCALE GENOMIC DNA]</scope>
    <source>
        <strain evidence="4 5">6</strain>
    </source>
</reference>
<proteinExistence type="inferred from homology"/>
<dbReference type="STRING" id="633697.EubceDRAFT1_0984"/>
<dbReference type="Gene3D" id="3.40.630.190">
    <property type="entry name" value="LCP protein"/>
    <property type="match status" value="1"/>
</dbReference>
<evidence type="ECO:0000313" key="5">
    <source>
        <dbReference type="Proteomes" id="UP000005753"/>
    </source>
</evidence>
<dbReference type="PANTHER" id="PTHR33392:SF6">
    <property type="entry name" value="POLYISOPRENYL-TEICHOIC ACID--PEPTIDOGLYCAN TEICHOIC ACID TRANSFERASE TAGU"/>
    <property type="match status" value="1"/>
</dbReference>
<feature type="region of interest" description="Disordered" evidence="2">
    <location>
        <begin position="355"/>
        <end position="404"/>
    </location>
</feature>
<feature type="domain" description="Cell envelope-related transcriptional attenuator" evidence="3">
    <location>
        <begin position="104"/>
        <end position="259"/>
    </location>
</feature>
<accession>I5ASN6</accession>
<feature type="compositionally biased region" description="Polar residues" evidence="2">
    <location>
        <begin position="362"/>
        <end position="373"/>
    </location>
</feature>
<keyword evidence="5" id="KW-1185">Reference proteome</keyword>
<evidence type="ECO:0000256" key="2">
    <source>
        <dbReference type="SAM" id="MobiDB-lite"/>
    </source>
</evidence>
<organism evidence="4 5">
    <name type="scientific">Eubacterium cellulosolvens (strain ATCC 43171 / JCM 9499 / 6)</name>
    <name type="common">Cillobacterium cellulosolvens</name>
    <dbReference type="NCBI Taxonomy" id="633697"/>
    <lineage>
        <taxon>Bacteria</taxon>
        <taxon>Bacillati</taxon>
        <taxon>Bacillota</taxon>
        <taxon>Clostridia</taxon>
        <taxon>Eubacteriales</taxon>
        <taxon>Eubacteriaceae</taxon>
        <taxon>Eubacterium</taxon>
    </lineage>
</organism>
<evidence type="ECO:0000259" key="3">
    <source>
        <dbReference type="Pfam" id="PF03816"/>
    </source>
</evidence>
<dbReference type="Proteomes" id="UP000005753">
    <property type="component" value="Chromosome"/>
</dbReference>
<dbReference type="Pfam" id="PF03816">
    <property type="entry name" value="LytR_cpsA_psr"/>
    <property type="match status" value="1"/>
</dbReference>
<dbReference type="HOGENOM" id="CLU_016455_1_2_9"/>
<gene>
    <name evidence="4" type="ORF">EubceDRAFT1_0984</name>
</gene>
<dbReference type="OrthoDB" id="27330at2"/>